<sequence length="133" mass="14444">MIALARTAPMSRDDDIQREKFSLAAHLYSRLRRGGAFTIDAMLMTRDDEYARQVIALAMANPDPKTREYAVLYAALLPAPRKVKPAPVHLASVSSRQPVTPAVAPVPAPAPSATNVEPPAEAPAANRYVRSLR</sequence>
<gene>
    <name evidence="2" type="ORF">DFR24_0337</name>
</gene>
<feature type="region of interest" description="Disordered" evidence="1">
    <location>
        <begin position="94"/>
        <end position="133"/>
    </location>
</feature>
<reference evidence="2 3" key="1">
    <citation type="submission" date="2019-03" db="EMBL/GenBank/DDBJ databases">
        <title>Genomic Encyclopedia of Type Strains, Phase IV (KMG-IV): sequencing the most valuable type-strain genomes for metagenomic binning, comparative biology and taxonomic classification.</title>
        <authorList>
            <person name="Goeker M."/>
        </authorList>
    </citation>
    <scope>NUCLEOTIDE SEQUENCE [LARGE SCALE GENOMIC DNA]</scope>
    <source>
        <strain evidence="2 3">DSM 26377</strain>
    </source>
</reference>
<organism evidence="2 3">
    <name type="scientific">Panacagrimonas perspica</name>
    <dbReference type="NCBI Taxonomy" id="381431"/>
    <lineage>
        <taxon>Bacteria</taxon>
        <taxon>Pseudomonadati</taxon>
        <taxon>Pseudomonadota</taxon>
        <taxon>Gammaproteobacteria</taxon>
        <taxon>Nevskiales</taxon>
        <taxon>Nevskiaceae</taxon>
        <taxon>Panacagrimonas</taxon>
    </lineage>
</organism>
<feature type="compositionally biased region" description="Low complexity" evidence="1">
    <location>
        <begin position="111"/>
        <end position="125"/>
    </location>
</feature>
<dbReference type="EMBL" id="SOBT01000008">
    <property type="protein sequence ID" value="TDU30979.1"/>
    <property type="molecule type" value="Genomic_DNA"/>
</dbReference>
<dbReference type="Proteomes" id="UP000295341">
    <property type="component" value="Unassembled WGS sequence"/>
</dbReference>
<accession>A0A4R7PBJ9</accession>
<dbReference type="AlphaFoldDB" id="A0A4R7PBJ9"/>
<keyword evidence="3" id="KW-1185">Reference proteome</keyword>
<evidence type="ECO:0000313" key="3">
    <source>
        <dbReference type="Proteomes" id="UP000295341"/>
    </source>
</evidence>
<comment type="caution">
    <text evidence="2">The sequence shown here is derived from an EMBL/GenBank/DDBJ whole genome shotgun (WGS) entry which is preliminary data.</text>
</comment>
<proteinExistence type="predicted"/>
<name>A0A4R7PBJ9_9GAMM</name>
<evidence type="ECO:0000313" key="2">
    <source>
        <dbReference type="EMBL" id="TDU30979.1"/>
    </source>
</evidence>
<evidence type="ECO:0000256" key="1">
    <source>
        <dbReference type="SAM" id="MobiDB-lite"/>
    </source>
</evidence>
<protein>
    <submittedName>
        <fullName evidence="2">Uncharacterized protein</fullName>
    </submittedName>
</protein>